<protein>
    <submittedName>
        <fullName evidence="2">Choice-of-anchor D domain-containing protein</fullName>
    </submittedName>
</protein>
<dbReference type="Proteomes" id="UP000712673">
    <property type="component" value="Unassembled WGS sequence"/>
</dbReference>
<evidence type="ECO:0000259" key="1">
    <source>
        <dbReference type="Pfam" id="PF07589"/>
    </source>
</evidence>
<dbReference type="Pfam" id="PF07589">
    <property type="entry name" value="PEP-CTERM"/>
    <property type="match status" value="1"/>
</dbReference>
<organism evidence="2 3">
    <name type="scientific">Tectimicrobiota bacterium</name>
    <dbReference type="NCBI Taxonomy" id="2528274"/>
    <lineage>
        <taxon>Bacteria</taxon>
        <taxon>Pseudomonadati</taxon>
        <taxon>Nitrospinota/Tectimicrobiota group</taxon>
        <taxon>Candidatus Tectimicrobiota</taxon>
    </lineage>
</organism>
<gene>
    <name evidence="2" type="ORF">FJZ47_13540</name>
</gene>
<comment type="caution">
    <text evidence="2">The sequence shown here is derived from an EMBL/GenBank/DDBJ whole genome shotgun (WGS) entry which is preliminary data.</text>
</comment>
<sequence length="463" mass="46802">TNNNSLQVALVTTNAGAITGTATVDLVSDASNIGNCAPNCQLQLPSQDVTVRGNVFRLANPTLNTPAIALAARVGDASPSRALSLSNTSPDQFTEGLNATLGAAPAGFTAQGSLTNLAAGQTNTTALQIALQTGTAGAFSGQTNVTFVSTGQGTTGAPDVGVGNASVTLSGNVYTPAQANVTPTVHFGIVHKDEVVSDRALTVTNAAAVTALNDVLRGGFSGVTGPFTQNGGTLGAGLAAGATDSQSLTVGLLTTTVGAFSGQATLALTSHNDEMADLNLAQVQIALSAQVNNFANPTFVQTGGDGVLSRTGLLYTLDFGTITQQPGSATALLSLLNDVPGDPRFTDLLDGTFEGTVSRFLLSGFQPFVDIQGGSAFAGLSVALDTSVLGRFDERIVLHSFSHNDDFFGALPDVTLAFSGNIVTGGPADPVPEPSTLLLCLSGLLIGAGLRARRRRAGRAPTK</sequence>
<evidence type="ECO:0000313" key="2">
    <source>
        <dbReference type="EMBL" id="MBM3224812.1"/>
    </source>
</evidence>
<dbReference type="AlphaFoldDB" id="A0A937W410"/>
<reference evidence="2" key="1">
    <citation type="submission" date="2019-03" db="EMBL/GenBank/DDBJ databases">
        <title>Lake Tanganyika Metagenome-Assembled Genomes (MAGs).</title>
        <authorList>
            <person name="Tran P."/>
        </authorList>
    </citation>
    <scope>NUCLEOTIDE SEQUENCE</scope>
    <source>
        <strain evidence="2">K_DeepCast_65m_m2_066</strain>
    </source>
</reference>
<name>A0A937W410_UNCTE</name>
<accession>A0A937W410</accession>
<evidence type="ECO:0000313" key="3">
    <source>
        <dbReference type="Proteomes" id="UP000712673"/>
    </source>
</evidence>
<dbReference type="NCBIfam" id="NF012200">
    <property type="entry name" value="choice_anch_D"/>
    <property type="match status" value="2"/>
</dbReference>
<proteinExistence type="predicted"/>
<dbReference type="NCBIfam" id="TIGR02595">
    <property type="entry name" value="PEP_CTERM"/>
    <property type="match status" value="1"/>
</dbReference>
<dbReference type="InterPro" id="IPR013424">
    <property type="entry name" value="Ice-binding_C"/>
</dbReference>
<dbReference type="EMBL" id="VGLS01000411">
    <property type="protein sequence ID" value="MBM3224812.1"/>
    <property type="molecule type" value="Genomic_DNA"/>
</dbReference>
<feature type="domain" description="Ice-binding protein C-terminal" evidence="1">
    <location>
        <begin position="430"/>
        <end position="454"/>
    </location>
</feature>
<feature type="non-terminal residue" evidence="2">
    <location>
        <position position="1"/>
    </location>
</feature>